<proteinExistence type="predicted"/>
<reference evidence="6 7" key="1">
    <citation type="submission" date="2017-04" db="EMBL/GenBank/DDBJ databases">
        <title>Novel microbial lineages endemic to geothermal iron-oxide mats fill important gaps in the evolutionary history of Archaea.</title>
        <authorList>
            <person name="Jay Z.J."/>
            <person name="Beam J.P."/>
            <person name="Dlakic M."/>
            <person name="Rusch D.B."/>
            <person name="Kozubal M.A."/>
            <person name="Inskeep W.P."/>
        </authorList>
    </citation>
    <scope>NUCLEOTIDE SEQUENCE [LARGE SCALE GENOMIC DNA]</scope>
    <source>
        <strain evidence="6">ECH_B_SAG-M15</strain>
    </source>
</reference>
<keyword evidence="4" id="KW-0560">Oxidoreductase</keyword>
<comment type="cofactor">
    <cofactor evidence="1">
        <name>FAD</name>
        <dbReference type="ChEBI" id="CHEBI:57692"/>
    </cofactor>
</comment>
<dbReference type="GO" id="GO:0016491">
    <property type="term" value="F:oxidoreductase activity"/>
    <property type="evidence" value="ECO:0007669"/>
    <property type="project" value="UniProtKB-KW"/>
</dbReference>
<accession>A0A2R6AWF0</accession>
<dbReference type="PANTHER" id="PTHR42934:SF2">
    <property type="entry name" value="GLYCOLATE OXIDASE SUBUNIT GLCD"/>
    <property type="match status" value="1"/>
</dbReference>
<dbReference type="FunFam" id="1.10.45.10:FF:000001">
    <property type="entry name" value="D-lactate dehydrogenase mitochondrial"/>
    <property type="match status" value="1"/>
</dbReference>
<protein>
    <recommendedName>
        <fullName evidence="5">FAD-binding PCMH-type domain-containing protein</fullName>
    </recommendedName>
</protein>
<dbReference type="InterPro" id="IPR016169">
    <property type="entry name" value="FAD-bd_PCMH_sub2"/>
</dbReference>
<evidence type="ECO:0000313" key="7">
    <source>
        <dbReference type="Proteomes" id="UP000240490"/>
    </source>
</evidence>
<dbReference type="InterPro" id="IPR006094">
    <property type="entry name" value="Oxid_FAD_bind_N"/>
</dbReference>
<dbReference type="InterPro" id="IPR036318">
    <property type="entry name" value="FAD-bd_PCMH-like_sf"/>
</dbReference>
<dbReference type="SUPFAM" id="SSF55103">
    <property type="entry name" value="FAD-linked oxidases, C-terminal domain"/>
    <property type="match status" value="1"/>
</dbReference>
<sequence>MVKEELLGILRTRFGDNLIVDEEVVRVYSRDMSGVQGAAGGVIRVTSTSQVKEAVDFARDHGVPLVARGAGTSLDGESVPFDGALVLDFSPMKRVLDFDVDNHLVTVEPGVVNRELNNYLGQKGFFLPPNPGSWEMSTIGGNTSTNAAGPRSYKYGSFRRWVKGLEVVLGTGEVTRLGHYTTKSSSGLDLVSLLVGSEGTLGLFTKVVLRVESLPESRVGVIVPVSGVRQATKAVVELSRRPWLGISALEFVDDKCISALNAVYGETLPEAPAALFLEVEGSRRGFESRLEELLNTLSGFELVGDPLYEENVDGMWDIRGRIAFALGKLYGENRYRDDVAVPVSSFPELVSGVSRILEEKGLEYAVFGHAGDGNLHLEFDRTKLSAAELDSLLRQIFGLTLSLRGTLSGEHGIGWLKLPYVDLEHTGEAINLMRSIKRVFDPKNILNPRKAY</sequence>
<dbReference type="InterPro" id="IPR016166">
    <property type="entry name" value="FAD-bd_PCMH"/>
</dbReference>
<dbReference type="Proteomes" id="UP000240490">
    <property type="component" value="Unassembled WGS sequence"/>
</dbReference>
<evidence type="ECO:0000313" key="6">
    <source>
        <dbReference type="EMBL" id="PSN90677.1"/>
    </source>
</evidence>
<evidence type="ECO:0000256" key="3">
    <source>
        <dbReference type="ARBA" id="ARBA00022827"/>
    </source>
</evidence>
<dbReference type="InterPro" id="IPR051914">
    <property type="entry name" value="FAD-linked_OxidoTrans_Type4"/>
</dbReference>
<dbReference type="Pfam" id="PF02913">
    <property type="entry name" value="FAD-oxidase_C"/>
    <property type="match status" value="1"/>
</dbReference>
<dbReference type="SUPFAM" id="SSF56176">
    <property type="entry name" value="FAD-binding/transporter-associated domain-like"/>
    <property type="match status" value="1"/>
</dbReference>
<name>A0A2R6AWF0_9ARCH</name>
<dbReference type="Gene3D" id="3.30.465.10">
    <property type="match status" value="1"/>
</dbReference>
<dbReference type="Gene3D" id="3.30.70.2740">
    <property type="match status" value="1"/>
</dbReference>
<dbReference type="InterPro" id="IPR016171">
    <property type="entry name" value="Vanillyl_alc_oxidase_C-sub2"/>
</dbReference>
<dbReference type="InterPro" id="IPR016164">
    <property type="entry name" value="FAD-linked_Oxase-like_C"/>
</dbReference>
<evidence type="ECO:0000259" key="5">
    <source>
        <dbReference type="PROSITE" id="PS51387"/>
    </source>
</evidence>
<evidence type="ECO:0000256" key="2">
    <source>
        <dbReference type="ARBA" id="ARBA00022630"/>
    </source>
</evidence>
<dbReference type="Gene3D" id="1.10.45.10">
    <property type="entry name" value="Vanillyl-alcohol Oxidase, Chain A, domain 4"/>
    <property type="match status" value="1"/>
</dbReference>
<comment type="caution">
    <text evidence="6">The sequence shown here is derived from an EMBL/GenBank/DDBJ whole genome shotgun (WGS) entry which is preliminary data.</text>
</comment>
<feature type="domain" description="FAD-binding PCMH-type" evidence="5">
    <location>
        <begin position="35"/>
        <end position="214"/>
    </location>
</feature>
<keyword evidence="2" id="KW-0285">Flavoprotein</keyword>
<dbReference type="PANTHER" id="PTHR42934">
    <property type="entry name" value="GLYCOLATE OXIDASE SUBUNIT GLCD"/>
    <property type="match status" value="1"/>
</dbReference>
<evidence type="ECO:0000256" key="1">
    <source>
        <dbReference type="ARBA" id="ARBA00001974"/>
    </source>
</evidence>
<organism evidence="6 7">
    <name type="scientific">Candidatus Marsarchaeota G2 archaeon ECH_B_SAG-M15</name>
    <dbReference type="NCBI Taxonomy" id="1978162"/>
    <lineage>
        <taxon>Archaea</taxon>
        <taxon>Candidatus Marsarchaeota</taxon>
        <taxon>Candidatus Marsarchaeota group 2</taxon>
    </lineage>
</organism>
<dbReference type="GO" id="GO:0071949">
    <property type="term" value="F:FAD binding"/>
    <property type="evidence" value="ECO:0007669"/>
    <property type="project" value="InterPro"/>
</dbReference>
<dbReference type="InterPro" id="IPR004113">
    <property type="entry name" value="FAD-bd_oxidored_4_C"/>
</dbReference>
<evidence type="ECO:0000256" key="4">
    <source>
        <dbReference type="ARBA" id="ARBA00023002"/>
    </source>
</evidence>
<dbReference type="EMBL" id="NEXJ01000074">
    <property type="protein sequence ID" value="PSN90677.1"/>
    <property type="molecule type" value="Genomic_DNA"/>
</dbReference>
<keyword evidence="3" id="KW-0274">FAD</keyword>
<dbReference type="PROSITE" id="PS51387">
    <property type="entry name" value="FAD_PCMH"/>
    <property type="match status" value="1"/>
</dbReference>
<dbReference type="Pfam" id="PF01565">
    <property type="entry name" value="FAD_binding_4"/>
    <property type="match status" value="1"/>
</dbReference>
<dbReference type="AlphaFoldDB" id="A0A2R6AWF0"/>
<gene>
    <name evidence="6" type="ORF">B9Q08_04205</name>
</gene>